<organism evidence="2">
    <name type="scientific">marine metagenome</name>
    <dbReference type="NCBI Taxonomy" id="408172"/>
    <lineage>
        <taxon>unclassified sequences</taxon>
        <taxon>metagenomes</taxon>
        <taxon>ecological metagenomes</taxon>
    </lineage>
</organism>
<dbReference type="Pfam" id="PF12705">
    <property type="entry name" value="PDDEXK_1"/>
    <property type="match status" value="1"/>
</dbReference>
<dbReference type="InterPro" id="IPR011604">
    <property type="entry name" value="PDDEXK-like_dom_sf"/>
</dbReference>
<name>A0A382TNB4_9ZZZZ</name>
<dbReference type="Gene3D" id="3.90.320.10">
    <property type="match status" value="1"/>
</dbReference>
<evidence type="ECO:0000259" key="1">
    <source>
        <dbReference type="Pfam" id="PF12705"/>
    </source>
</evidence>
<feature type="domain" description="PD-(D/E)XK endonuclease-like" evidence="1">
    <location>
        <begin position="34"/>
        <end position="125"/>
    </location>
</feature>
<evidence type="ECO:0000313" key="2">
    <source>
        <dbReference type="EMBL" id="SVD23252.1"/>
    </source>
</evidence>
<protein>
    <recommendedName>
        <fullName evidence="1">PD-(D/E)XK endonuclease-like domain-containing protein</fullName>
    </recommendedName>
</protein>
<gene>
    <name evidence="2" type="ORF">METZ01_LOCUS376106</name>
</gene>
<feature type="non-terminal residue" evidence="2">
    <location>
        <position position="1"/>
    </location>
</feature>
<proteinExistence type="predicted"/>
<dbReference type="EMBL" id="UINC01137732">
    <property type="protein sequence ID" value="SVD23252.1"/>
    <property type="molecule type" value="Genomic_DNA"/>
</dbReference>
<accession>A0A382TNB4</accession>
<reference evidence="2" key="1">
    <citation type="submission" date="2018-05" db="EMBL/GenBank/DDBJ databases">
        <authorList>
            <person name="Lanie J.A."/>
            <person name="Ng W.-L."/>
            <person name="Kazmierczak K.M."/>
            <person name="Andrzejewski T.M."/>
            <person name="Davidsen T.M."/>
            <person name="Wayne K.J."/>
            <person name="Tettelin H."/>
            <person name="Glass J.I."/>
            <person name="Rusch D."/>
            <person name="Podicherti R."/>
            <person name="Tsui H.-C.T."/>
            <person name="Winkler M.E."/>
        </authorList>
    </citation>
    <scope>NUCLEOTIDE SEQUENCE</scope>
</reference>
<sequence>QLAGLIGDFRAWMEAGSIRGALSRDNYPSEPGTVVRVENEFPFVRRVGDEIQEGFIDRLVLIERDGQVVGAEILDFKTDGIEAGREAALTTRIEHYRPQIEAYCDVVGEQYGLAEADVRGSVVFLVAGVVKEVRPQSAE</sequence>
<dbReference type="InterPro" id="IPR038726">
    <property type="entry name" value="PDDEXK_AddAB-type"/>
</dbReference>
<dbReference type="AlphaFoldDB" id="A0A382TNB4"/>